<keyword evidence="7 12" id="KW-0067">ATP-binding</keyword>
<dbReference type="Pfam" id="PF00772">
    <property type="entry name" value="DnaB"/>
    <property type="match status" value="1"/>
</dbReference>
<evidence type="ECO:0000256" key="2">
    <source>
        <dbReference type="ARBA" id="ARBA00022515"/>
    </source>
</evidence>
<dbReference type="GO" id="GO:0043139">
    <property type="term" value="F:5'-3' DNA helicase activity"/>
    <property type="evidence" value="ECO:0007669"/>
    <property type="project" value="UniProtKB-EC"/>
</dbReference>
<dbReference type="InterPro" id="IPR007692">
    <property type="entry name" value="DNA_helicase_DnaB"/>
</dbReference>
<dbReference type="InterPro" id="IPR016136">
    <property type="entry name" value="DNA_helicase_N/primase_C"/>
</dbReference>
<evidence type="ECO:0000256" key="8">
    <source>
        <dbReference type="ARBA" id="ARBA00023125"/>
    </source>
</evidence>
<keyword evidence="6 12" id="KW-0347">Helicase</keyword>
<dbReference type="Gene3D" id="1.10.860.10">
    <property type="entry name" value="DNAb Helicase, Chain A"/>
    <property type="match status" value="1"/>
</dbReference>
<evidence type="ECO:0000259" key="13">
    <source>
        <dbReference type="PROSITE" id="PS51199"/>
    </source>
</evidence>
<dbReference type="SUPFAM" id="SSF48024">
    <property type="entry name" value="N-terminal domain of DnaB helicase"/>
    <property type="match status" value="1"/>
</dbReference>
<feature type="domain" description="SF4 helicase" evidence="13">
    <location>
        <begin position="183"/>
        <end position="446"/>
    </location>
</feature>
<dbReference type="GO" id="GO:0016887">
    <property type="term" value="F:ATP hydrolysis activity"/>
    <property type="evidence" value="ECO:0007669"/>
    <property type="project" value="RHEA"/>
</dbReference>
<dbReference type="OrthoDB" id="9773982at2"/>
<evidence type="ECO:0000256" key="5">
    <source>
        <dbReference type="ARBA" id="ARBA00022801"/>
    </source>
</evidence>
<dbReference type="GO" id="GO:0006269">
    <property type="term" value="P:DNA replication, synthesis of primer"/>
    <property type="evidence" value="ECO:0007669"/>
    <property type="project" value="UniProtKB-UniRule"/>
</dbReference>
<keyword evidence="8 12" id="KW-0238">DNA-binding</keyword>
<dbReference type="PROSITE" id="PS51199">
    <property type="entry name" value="SF4_HELICASE"/>
    <property type="match status" value="1"/>
</dbReference>
<dbReference type="EC" id="5.6.2.3" evidence="11 12"/>
<keyword evidence="2 12" id="KW-0639">Primosome</keyword>
<evidence type="ECO:0000256" key="6">
    <source>
        <dbReference type="ARBA" id="ARBA00022806"/>
    </source>
</evidence>
<evidence type="ECO:0000256" key="11">
    <source>
        <dbReference type="NCBIfam" id="TIGR00665"/>
    </source>
</evidence>
<evidence type="ECO:0000313" key="14">
    <source>
        <dbReference type="EMBL" id="SEM73330.1"/>
    </source>
</evidence>
<evidence type="ECO:0000256" key="12">
    <source>
        <dbReference type="RuleBase" id="RU362085"/>
    </source>
</evidence>
<organism evidence="14 15">
    <name type="scientific">Hydrogenoanaerobacterium saccharovorans</name>
    <dbReference type="NCBI Taxonomy" id="474960"/>
    <lineage>
        <taxon>Bacteria</taxon>
        <taxon>Bacillati</taxon>
        <taxon>Bacillota</taxon>
        <taxon>Clostridia</taxon>
        <taxon>Eubacteriales</taxon>
        <taxon>Oscillospiraceae</taxon>
        <taxon>Hydrogenoanaerobacterium</taxon>
    </lineage>
</organism>
<dbReference type="InterPro" id="IPR027417">
    <property type="entry name" value="P-loop_NTPase"/>
</dbReference>
<keyword evidence="3 12" id="KW-0235">DNA replication</keyword>
<dbReference type="CDD" id="cd00984">
    <property type="entry name" value="DnaB_C"/>
    <property type="match status" value="1"/>
</dbReference>
<comment type="function">
    <text evidence="12">The main replicative DNA helicase, it participates in initiation and elongation during chromosome replication. Travels ahead of the DNA replisome, separating dsDNA into templates for DNA synthesis. A processive ATP-dependent 5'-3' DNA helicase it has DNA-dependent ATPase activity.</text>
</comment>
<dbReference type="NCBIfam" id="TIGR00665">
    <property type="entry name" value="DnaB"/>
    <property type="match status" value="1"/>
</dbReference>
<dbReference type="Pfam" id="PF03796">
    <property type="entry name" value="DnaB_C"/>
    <property type="match status" value="1"/>
</dbReference>
<evidence type="ECO:0000256" key="4">
    <source>
        <dbReference type="ARBA" id="ARBA00022741"/>
    </source>
</evidence>
<dbReference type="GO" id="GO:0005524">
    <property type="term" value="F:ATP binding"/>
    <property type="evidence" value="ECO:0007669"/>
    <property type="project" value="UniProtKB-UniRule"/>
</dbReference>
<dbReference type="SUPFAM" id="SSF52540">
    <property type="entry name" value="P-loop containing nucleoside triphosphate hydrolases"/>
    <property type="match status" value="1"/>
</dbReference>
<evidence type="ECO:0000256" key="7">
    <source>
        <dbReference type="ARBA" id="ARBA00022840"/>
    </source>
</evidence>
<keyword evidence="9" id="KW-0413">Isomerase</keyword>
<dbReference type="PANTHER" id="PTHR30153">
    <property type="entry name" value="REPLICATIVE DNA HELICASE DNAB"/>
    <property type="match status" value="1"/>
</dbReference>
<keyword evidence="5 12" id="KW-0378">Hydrolase</keyword>
<dbReference type="Gene3D" id="3.40.50.300">
    <property type="entry name" value="P-loop containing nucleotide triphosphate hydrolases"/>
    <property type="match status" value="1"/>
</dbReference>
<dbReference type="InterPro" id="IPR007694">
    <property type="entry name" value="DNA_helicase_DnaB-like_C"/>
</dbReference>
<reference evidence="14 15" key="1">
    <citation type="submission" date="2016-10" db="EMBL/GenBank/DDBJ databases">
        <authorList>
            <person name="de Groot N.N."/>
        </authorList>
    </citation>
    <scope>NUCLEOTIDE SEQUENCE [LARGE SCALE GENOMIC DNA]</scope>
    <source>
        <strain evidence="14 15">CGMCC 1.5070</strain>
    </source>
</reference>
<name>A0A1H8ARI3_9FIRM</name>
<accession>A0A1H8ARI3</accession>
<dbReference type="STRING" id="474960.SAMN05216180_1503"/>
<protein>
    <recommendedName>
        <fullName evidence="11 12">Replicative DNA helicase</fullName>
        <ecNumber evidence="11 12">5.6.2.3</ecNumber>
    </recommendedName>
</protein>
<gene>
    <name evidence="14" type="ORF">SAMN05216180_1503</name>
</gene>
<evidence type="ECO:0000256" key="3">
    <source>
        <dbReference type="ARBA" id="ARBA00022705"/>
    </source>
</evidence>
<dbReference type="GO" id="GO:0003677">
    <property type="term" value="F:DNA binding"/>
    <property type="evidence" value="ECO:0007669"/>
    <property type="project" value="UniProtKB-UniRule"/>
</dbReference>
<keyword evidence="15" id="KW-1185">Reference proteome</keyword>
<keyword evidence="4 12" id="KW-0547">Nucleotide-binding</keyword>
<evidence type="ECO:0000256" key="1">
    <source>
        <dbReference type="ARBA" id="ARBA00008428"/>
    </source>
</evidence>
<dbReference type="RefSeq" id="WP_092753187.1">
    <property type="nucleotide sequence ID" value="NZ_FOCG01000001.1"/>
</dbReference>
<dbReference type="GO" id="GO:0005829">
    <property type="term" value="C:cytosol"/>
    <property type="evidence" value="ECO:0007669"/>
    <property type="project" value="TreeGrafter"/>
</dbReference>
<dbReference type="AlphaFoldDB" id="A0A1H8ARI3"/>
<evidence type="ECO:0000256" key="9">
    <source>
        <dbReference type="ARBA" id="ARBA00023235"/>
    </source>
</evidence>
<dbReference type="InterPro" id="IPR036185">
    <property type="entry name" value="DNA_heli_DnaB-like_N_sf"/>
</dbReference>
<evidence type="ECO:0000313" key="15">
    <source>
        <dbReference type="Proteomes" id="UP000199158"/>
    </source>
</evidence>
<dbReference type="Proteomes" id="UP000199158">
    <property type="component" value="Unassembled WGS sequence"/>
</dbReference>
<dbReference type="PANTHER" id="PTHR30153:SF2">
    <property type="entry name" value="REPLICATIVE DNA HELICASE"/>
    <property type="match status" value="1"/>
</dbReference>
<evidence type="ECO:0000256" key="10">
    <source>
        <dbReference type="ARBA" id="ARBA00048954"/>
    </source>
</evidence>
<comment type="similarity">
    <text evidence="1 12">Belongs to the helicase family. DnaB subfamily.</text>
</comment>
<dbReference type="InterPro" id="IPR007693">
    <property type="entry name" value="DNA_helicase_DnaB-like_N"/>
</dbReference>
<sequence length="449" mass="50751">MADFDNIFDTQMPFNLEAEQSVLGAVLVDSSCIARVLEYIKPECFYKQQHVEIFGILMRMFTSGQPIDIITVLEQVKSEEVFPSEQDAKIYLTQLVQIVPSTANVESYAQIVQEKYYVRCLMTAARDIIENSRDVSYDAKTLLDTAEQRIFEIRKGRETRGLQRINEIIIDTYDHLQKLSGTDKSQHLGTPSGFTQLDNLITGLNKSDLILLAARPAMGKTSFALNIATNVAKKSKTVAVFSLEMSKEQLVQRILSSEAKVQSHLLRTGNLATDDWTRLAEAAEILSKVPLYIDDSSGITVAEMKARLRRMKDLGLVVIDYLQLMSSGRRIDNRVQEVSEITRGLKILAKDLNVPVITLSQLSRGPEMRGLDARRPVLSDLRESGSIEQDADLVLFLYRDEYYNKDTEDKNIAECIIAKNRHGETDSVKLAWDGQYTLFSNLELYRDEG</sequence>
<dbReference type="EMBL" id="FOCG01000001">
    <property type="protein sequence ID" value="SEM73330.1"/>
    <property type="molecule type" value="Genomic_DNA"/>
</dbReference>
<proteinExistence type="inferred from homology"/>
<dbReference type="GO" id="GO:1990077">
    <property type="term" value="C:primosome complex"/>
    <property type="evidence" value="ECO:0007669"/>
    <property type="project" value="UniProtKB-UniRule"/>
</dbReference>
<comment type="catalytic activity">
    <reaction evidence="10 12">
        <text>ATP + H2O = ADP + phosphate + H(+)</text>
        <dbReference type="Rhea" id="RHEA:13065"/>
        <dbReference type="ChEBI" id="CHEBI:15377"/>
        <dbReference type="ChEBI" id="CHEBI:15378"/>
        <dbReference type="ChEBI" id="CHEBI:30616"/>
        <dbReference type="ChEBI" id="CHEBI:43474"/>
        <dbReference type="ChEBI" id="CHEBI:456216"/>
        <dbReference type="EC" id="5.6.2.3"/>
    </reaction>
</comment>